<dbReference type="Proteomes" id="UP000198748">
    <property type="component" value="Unassembled WGS sequence"/>
</dbReference>
<keyword evidence="1" id="KW-0732">Signal</keyword>
<accession>A0A1G6YBU1</accession>
<dbReference type="InterPro" id="IPR026950">
    <property type="entry name" value="Caps_assemb_Wzi"/>
</dbReference>
<feature type="signal peptide" evidence="1">
    <location>
        <begin position="1"/>
        <end position="21"/>
    </location>
</feature>
<dbReference type="Pfam" id="PF14052">
    <property type="entry name" value="Caps_assemb_Wzi"/>
    <property type="match status" value="1"/>
</dbReference>
<sequence length="470" mass="52305">MKISLLLLFFVLFCLPGFSQNASLKFSLQAEGSVTSNDVVPFWMRSNQFGSVPLSGVAAGFTAKAEKSYSSSKNRFFDWGAGFEGRLNAGNRVNALLIQGYGKVKLGAFQIRGGRYRETIGLADTLLSSGSFSVSGNALGVPKIELSVPEFYSIPILKKFIAVKGSYSHGWMGTLPIHFPYRQVNEAKTYLHQKSLYLRFGTPSSKLKVYAGLNDNVQWGNNKKIFSKNEFTLSPWEEYTYVVLSKRFEYSQVGNHLGSLDLGLTYDTPSMTIMVYRQNFFDKDGLKHLANAADGLNGISFTSKSPDNERFRLKKVVFETVYTKNQAADAVKRLGLLGYEDYYNNYIYREGWSYHGQALGMPLITTTLDGKGDLPRNEQEYFINNRLLAFHGAASASSKSWSTLLKLTYSMNYGTFSTQKQFGNRTQFSGYAEVRKAFRHGFSLGLAAALDAGDVMPSSVGVLTKLAKSF</sequence>
<gene>
    <name evidence="2" type="ORF">SAMN04487996_102392</name>
</gene>
<evidence type="ECO:0000256" key="1">
    <source>
        <dbReference type="SAM" id="SignalP"/>
    </source>
</evidence>
<dbReference type="InterPro" id="IPR038636">
    <property type="entry name" value="Wzi_sf"/>
</dbReference>
<dbReference type="AlphaFoldDB" id="A0A1G6YBU1"/>
<feature type="chain" id="PRO_5011666474" evidence="1">
    <location>
        <begin position="22"/>
        <end position="470"/>
    </location>
</feature>
<evidence type="ECO:0000313" key="2">
    <source>
        <dbReference type="EMBL" id="SDD87207.1"/>
    </source>
</evidence>
<dbReference type="OrthoDB" id="596512at2"/>
<organism evidence="2 3">
    <name type="scientific">Dyadobacter soli</name>
    <dbReference type="NCBI Taxonomy" id="659014"/>
    <lineage>
        <taxon>Bacteria</taxon>
        <taxon>Pseudomonadati</taxon>
        <taxon>Bacteroidota</taxon>
        <taxon>Cytophagia</taxon>
        <taxon>Cytophagales</taxon>
        <taxon>Spirosomataceae</taxon>
        <taxon>Dyadobacter</taxon>
    </lineage>
</organism>
<dbReference type="STRING" id="659014.SAMN04487996_102392"/>
<reference evidence="3" key="1">
    <citation type="submission" date="2016-10" db="EMBL/GenBank/DDBJ databases">
        <authorList>
            <person name="Varghese N."/>
            <person name="Submissions S."/>
        </authorList>
    </citation>
    <scope>NUCLEOTIDE SEQUENCE [LARGE SCALE GENOMIC DNA]</scope>
    <source>
        <strain evidence="3">DSM 25329</strain>
    </source>
</reference>
<name>A0A1G6YBU1_9BACT</name>
<dbReference type="Gene3D" id="2.40.160.130">
    <property type="entry name" value="Capsule assembly protein Wzi"/>
    <property type="match status" value="1"/>
</dbReference>
<dbReference type="EMBL" id="FNAN01000002">
    <property type="protein sequence ID" value="SDD87207.1"/>
    <property type="molecule type" value="Genomic_DNA"/>
</dbReference>
<evidence type="ECO:0000313" key="3">
    <source>
        <dbReference type="Proteomes" id="UP000198748"/>
    </source>
</evidence>
<proteinExistence type="predicted"/>
<dbReference type="RefSeq" id="WP_090146983.1">
    <property type="nucleotide sequence ID" value="NZ_FNAN01000002.1"/>
</dbReference>
<keyword evidence="3" id="KW-1185">Reference proteome</keyword>
<protein>
    <submittedName>
        <fullName evidence="2">Capsule assembly protein Wzi</fullName>
    </submittedName>
</protein>